<sequence length="78" mass="8571">MGGAIHLCLGIKGGATTVLRQSRGLIELKKKNASKVNQMMSRSLLTTMNNHVPISPEAPKKYTKEIKLISWTTIKNGH</sequence>
<dbReference type="EMBL" id="JXTC01000197">
    <property type="protein sequence ID" value="PON82317.1"/>
    <property type="molecule type" value="Genomic_DNA"/>
</dbReference>
<evidence type="ECO:0000313" key="1">
    <source>
        <dbReference type="EMBL" id="PON82317.1"/>
    </source>
</evidence>
<comment type="caution">
    <text evidence="1">The sequence shown here is derived from an EMBL/GenBank/DDBJ whole genome shotgun (WGS) entry which is preliminary data.</text>
</comment>
<protein>
    <submittedName>
        <fullName evidence="1">Uncharacterized protein</fullName>
    </submittedName>
</protein>
<gene>
    <name evidence="1" type="ORF">TorRG33x02_219330</name>
</gene>
<name>A0A2P5E9S1_TREOI</name>
<proteinExistence type="predicted"/>
<evidence type="ECO:0000313" key="2">
    <source>
        <dbReference type="Proteomes" id="UP000237000"/>
    </source>
</evidence>
<reference evidence="2" key="1">
    <citation type="submission" date="2016-06" db="EMBL/GenBank/DDBJ databases">
        <title>Parallel loss of symbiosis genes in relatives of nitrogen-fixing non-legume Parasponia.</title>
        <authorList>
            <person name="Van Velzen R."/>
            <person name="Holmer R."/>
            <person name="Bu F."/>
            <person name="Rutten L."/>
            <person name="Van Zeijl A."/>
            <person name="Liu W."/>
            <person name="Santuari L."/>
            <person name="Cao Q."/>
            <person name="Sharma T."/>
            <person name="Shen D."/>
            <person name="Roswanjaya Y."/>
            <person name="Wardhani T."/>
            <person name="Kalhor M.S."/>
            <person name="Jansen J."/>
            <person name="Van den Hoogen J."/>
            <person name="Gungor B."/>
            <person name="Hartog M."/>
            <person name="Hontelez J."/>
            <person name="Verver J."/>
            <person name="Yang W.-C."/>
            <person name="Schijlen E."/>
            <person name="Repin R."/>
            <person name="Schilthuizen M."/>
            <person name="Schranz E."/>
            <person name="Heidstra R."/>
            <person name="Miyata K."/>
            <person name="Fedorova E."/>
            <person name="Kohlen W."/>
            <person name="Bisseling T."/>
            <person name="Smit S."/>
            <person name="Geurts R."/>
        </authorList>
    </citation>
    <scope>NUCLEOTIDE SEQUENCE [LARGE SCALE GENOMIC DNA]</scope>
    <source>
        <strain evidence="2">cv. RG33-2</strain>
    </source>
</reference>
<dbReference type="AlphaFoldDB" id="A0A2P5E9S1"/>
<keyword evidence="2" id="KW-1185">Reference proteome</keyword>
<dbReference type="OrthoDB" id="10403704at2759"/>
<organism evidence="1 2">
    <name type="scientific">Trema orientale</name>
    <name type="common">Charcoal tree</name>
    <name type="synonym">Celtis orientalis</name>
    <dbReference type="NCBI Taxonomy" id="63057"/>
    <lineage>
        <taxon>Eukaryota</taxon>
        <taxon>Viridiplantae</taxon>
        <taxon>Streptophyta</taxon>
        <taxon>Embryophyta</taxon>
        <taxon>Tracheophyta</taxon>
        <taxon>Spermatophyta</taxon>
        <taxon>Magnoliopsida</taxon>
        <taxon>eudicotyledons</taxon>
        <taxon>Gunneridae</taxon>
        <taxon>Pentapetalae</taxon>
        <taxon>rosids</taxon>
        <taxon>fabids</taxon>
        <taxon>Rosales</taxon>
        <taxon>Cannabaceae</taxon>
        <taxon>Trema</taxon>
    </lineage>
</organism>
<dbReference type="InParanoid" id="A0A2P5E9S1"/>
<dbReference type="Proteomes" id="UP000237000">
    <property type="component" value="Unassembled WGS sequence"/>
</dbReference>
<accession>A0A2P5E9S1</accession>